<name>A0ABY6J1V0_9BACT</name>
<keyword evidence="4" id="KW-1185">Reference proteome</keyword>
<gene>
    <name evidence="3" type="ORF">MKQ68_00785</name>
</gene>
<evidence type="ECO:0000259" key="2">
    <source>
        <dbReference type="Pfam" id="PF07978"/>
    </source>
</evidence>
<sequence length="258" mass="29510">MKKLLFSLICLLVAFGSFAGDKAPARQYYQLKIYHLKSAAQEQRVASFLRDAYVPALHRAGIKQVGVFKPVQQDTADLRVYVLLPFRTLEQFGKLEKQLEADKAFQQSGADYIDALHNNVPFARLESIMLQAFEGMPELAVPQLTSPKSERVYELRSYEGPTEKYFRNKVQMFNKGDEIGIFKKLGFNAVFYGEVIAGSHMPNLMYMTSFNNNTEREAHWKAFGADPDWKKLSGIESYKNNVSHIDKFLLRPEAYSDL</sequence>
<proteinExistence type="predicted"/>
<evidence type="ECO:0000313" key="3">
    <source>
        <dbReference type="EMBL" id="UYQ93635.1"/>
    </source>
</evidence>
<dbReference type="Proteomes" id="UP001162741">
    <property type="component" value="Chromosome"/>
</dbReference>
<evidence type="ECO:0000256" key="1">
    <source>
        <dbReference type="SAM" id="SignalP"/>
    </source>
</evidence>
<protein>
    <submittedName>
        <fullName evidence="3">NIPSNAP family protein</fullName>
    </submittedName>
</protein>
<dbReference type="SUPFAM" id="SSF54909">
    <property type="entry name" value="Dimeric alpha+beta barrel"/>
    <property type="match status" value="1"/>
</dbReference>
<dbReference type="Pfam" id="PF07978">
    <property type="entry name" value="NIPSNAP"/>
    <property type="match status" value="1"/>
</dbReference>
<keyword evidence="1" id="KW-0732">Signal</keyword>
<reference evidence="3" key="1">
    <citation type="submission" date="2022-10" db="EMBL/GenBank/DDBJ databases">
        <title>Chitinophaga sp. nov., isolated from soil.</title>
        <authorList>
            <person name="Jeon C.O."/>
        </authorList>
    </citation>
    <scope>NUCLEOTIDE SEQUENCE</scope>
    <source>
        <strain evidence="3">R8</strain>
    </source>
</reference>
<dbReference type="EMBL" id="CP107006">
    <property type="protein sequence ID" value="UYQ93635.1"/>
    <property type="molecule type" value="Genomic_DNA"/>
</dbReference>
<feature type="chain" id="PRO_5045307301" evidence="1">
    <location>
        <begin position="20"/>
        <end position="258"/>
    </location>
</feature>
<dbReference type="InterPro" id="IPR011008">
    <property type="entry name" value="Dimeric_a/b-barrel"/>
</dbReference>
<dbReference type="Gene3D" id="3.30.70.100">
    <property type="match status" value="2"/>
</dbReference>
<evidence type="ECO:0000313" key="4">
    <source>
        <dbReference type="Proteomes" id="UP001162741"/>
    </source>
</evidence>
<dbReference type="RefSeq" id="WP_264281677.1">
    <property type="nucleotide sequence ID" value="NZ_CP107006.1"/>
</dbReference>
<accession>A0ABY6J1V0</accession>
<feature type="domain" description="NIPSNAP" evidence="2">
    <location>
        <begin position="153"/>
        <end position="256"/>
    </location>
</feature>
<dbReference type="InterPro" id="IPR012577">
    <property type="entry name" value="NIPSNAP"/>
</dbReference>
<feature type="signal peptide" evidence="1">
    <location>
        <begin position="1"/>
        <end position="19"/>
    </location>
</feature>
<organism evidence="3 4">
    <name type="scientific">Chitinophaga horti</name>
    <dbReference type="NCBI Taxonomy" id="2920382"/>
    <lineage>
        <taxon>Bacteria</taxon>
        <taxon>Pseudomonadati</taxon>
        <taxon>Bacteroidota</taxon>
        <taxon>Chitinophagia</taxon>
        <taxon>Chitinophagales</taxon>
        <taxon>Chitinophagaceae</taxon>
        <taxon>Chitinophaga</taxon>
    </lineage>
</organism>